<dbReference type="OrthoDB" id="5423111at2"/>
<keyword evidence="4" id="KW-1185">Reference proteome</keyword>
<keyword evidence="1" id="KW-0175">Coiled coil</keyword>
<dbReference type="RefSeq" id="WP_155318117.1">
    <property type="nucleotide sequence ID" value="NZ_AP021874.1"/>
</dbReference>
<dbReference type="Pfam" id="PF17253">
    <property type="entry name" value="DUF5320"/>
    <property type="match status" value="1"/>
</dbReference>
<proteinExistence type="predicted"/>
<evidence type="ECO:0000313" key="3">
    <source>
        <dbReference type="EMBL" id="BBO70147.1"/>
    </source>
</evidence>
<name>A0A5K7YZW3_9BACT</name>
<evidence type="ECO:0008006" key="5">
    <source>
        <dbReference type="Google" id="ProtNLM"/>
    </source>
</evidence>
<dbReference type="EMBL" id="AP021874">
    <property type="protein sequence ID" value="BBO70147.1"/>
    <property type="molecule type" value="Genomic_DNA"/>
</dbReference>
<dbReference type="AlphaFoldDB" id="A0A5K7YZW3"/>
<feature type="region of interest" description="Disordered" evidence="2">
    <location>
        <begin position="1"/>
        <end position="23"/>
    </location>
</feature>
<evidence type="ECO:0000313" key="4">
    <source>
        <dbReference type="Proteomes" id="UP000427906"/>
    </source>
</evidence>
<gene>
    <name evidence="3" type="ORF">DSCA_40770</name>
</gene>
<organism evidence="3 4">
    <name type="scientific">Desulfosarcina alkanivorans</name>
    <dbReference type="NCBI Taxonomy" id="571177"/>
    <lineage>
        <taxon>Bacteria</taxon>
        <taxon>Pseudomonadati</taxon>
        <taxon>Thermodesulfobacteriota</taxon>
        <taxon>Desulfobacteria</taxon>
        <taxon>Desulfobacterales</taxon>
        <taxon>Desulfosarcinaceae</taxon>
        <taxon>Desulfosarcina</taxon>
    </lineage>
</organism>
<sequence>MPGLDRSGPMGAGPMTGGRRGLCGRAGGAYDRPVYGGGYVYGRGMGFRRGFGRGRGFGFGPAYGGVAYPQPYGSGYPASRAGEMEMLRADAEAMRQSLDAIQQRITELEKEGSE</sequence>
<accession>A0A5K7YZW3</accession>
<dbReference type="KEGG" id="dalk:DSCA_40770"/>
<feature type="compositionally biased region" description="Gly residues" evidence="2">
    <location>
        <begin position="10"/>
        <end position="23"/>
    </location>
</feature>
<feature type="coiled-coil region" evidence="1">
    <location>
        <begin position="84"/>
        <end position="111"/>
    </location>
</feature>
<dbReference type="Proteomes" id="UP000427906">
    <property type="component" value="Chromosome"/>
</dbReference>
<reference evidence="3 4" key="1">
    <citation type="submission" date="2019-11" db="EMBL/GenBank/DDBJ databases">
        <title>Comparative genomics of hydrocarbon-degrading Desulfosarcina strains.</title>
        <authorList>
            <person name="Watanabe M."/>
            <person name="Kojima H."/>
            <person name="Fukui M."/>
        </authorList>
    </citation>
    <scope>NUCLEOTIDE SEQUENCE [LARGE SCALE GENOMIC DNA]</scope>
    <source>
        <strain evidence="3 4">PL12</strain>
    </source>
</reference>
<dbReference type="InterPro" id="IPR035205">
    <property type="entry name" value="DUF5320"/>
</dbReference>
<evidence type="ECO:0000256" key="2">
    <source>
        <dbReference type="SAM" id="MobiDB-lite"/>
    </source>
</evidence>
<evidence type="ECO:0000256" key="1">
    <source>
        <dbReference type="SAM" id="Coils"/>
    </source>
</evidence>
<protein>
    <recommendedName>
        <fullName evidence="5">DUF5320 domain-containing protein</fullName>
    </recommendedName>
</protein>